<proteinExistence type="predicted"/>
<organism evidence="1 2">
    <name type="scientific">Dyadobacter chenwenxiniae</name>
    <dbReference type="NCBI Taxonomy" id="2906456"/>
    <lineage>
        <taxon>Bacteria</taxon>
        <taxon>Pseudomonadati</taxon>
        <taxon>Bacteroidota</taxon>
        <taxon>Cytophagia</taxon>
        <taxon>Cytophagales</taxon>
        <taxon>Spirosomataceae</taxon>
        <taxon>Dyadobacter</taxon>
    </lineage>
</organism>
<accession>A0A9X1PFS3</accession>
<name>A0A9X1PFS3_9BACT</name>
<reference evidence="1" key="1">
    <citation type="submission" date="2021-12" db="EMBL/GenBank/DDBJ databases">
        <title>Novel species in genus Dyadobacter.</title>
        <authorList>
            <person name="Ma C."/>
        </authorList>
    </citation>
    <scope>NUCLEOTIDE SEQUENCE</scope>
    <source>
        <strain evidence="1">LJ419</strain>
    </source>
</reference>
<dbReference type="AlphaFoldDB" id="A0A9X1PFS3"/>
<dbReference type="RefSeq" id="WP_234652137.1">
    <property type="nucleotide sequence ID" value="NZ_CP094997.1"/>
</dbReference>
<comment type="caution">
    <text evidence="1">The sequence shown here is derived from an EMBL/GenBank/DDBJ whole genome shotgun (WGS) entry which is preliminary data.</text>
</comment>
<dbReference type="EMBL" id="JAJTTC010000001">
    <property type="protein sequence ID" value="MCF0059888.1"/>
    <property type="molecule type" value="Genomic_DNA"/>
</dbReference>
<sequence length="119" mass="13536">MRLRRTKQCKLCPWKLSTNPFDIPDGYDVDKHKALSCTIADPGDFRGSGGKAMACHHSKEGKEEHCVGWIYNQLGPGNNIALRMEMMRCENIKDLKVVGDQHERFEDTLPSIKHIQITP</sequence>
<protein>
    <submittedName>
        <fullName evidence="1">DUF6283 family protein</fullName>
    </submittedName>
</protein>
<evidence type="ECO:0000313" key="1">
    <source>
        <dbReference type="EMBL" id="MCF0059888.1"/>
    </source>
</evidence>
<dbReference type="Proteomes" id="UP001139000">
    <property type="component" value="Unassembled WGS sequence"/>
</dbReference>
<gene>
    <name evidence="1" type="ORF">LXM26_00175</name>
</gene>
<evidence type="ECO:0000313" key="2">
    <source>
        <dbReference type="Proteomes" id="UP001139000"/>
    </source>
</evidence>
<keyword evidence="2" id="KW-1185">Reference proteome</keyword>